<reference evidence="8 9" key="1">
    <citation type="submission" date="2013-03" db="EMBL/GenBank/DDBJ databases">
        <title>The Genome Sequence of Phialophora europaea CBS 101466.</title>
        <authorList>
            <consortium name="The Broad Institute Genomics Platform"/>
            <person name="Cuomo C."/>
            <person name="de Hoog S."/>
            <person name="Gorbushina A."/>
            <person name="Walker B."/>
            <person name="Young S.K."/>
            <person name="Zeng Q."/>
            <person name="Gargeya S."/>
            <person name="Fitzgerald M."/>
            <person name="Haas B."/>
            <person name="Abouelleil A."/>
            <person name="Allen A.W."/>
            <person name="Alvarado L."/>
            <person name="Arachchi H.M."/>
            <person name="Berlin A.M."/>
            <person name="Chapman S.B."/>
            <person name="Gainer-Dewar J."/>
            <person name="Goldberg J."/>
            <person name="Griggs A."/>
            <person name="Gujja S."/>
            <person name="Hansen M."/>
            <person name="Howarth C."/>
            <person name="Imamovic A."/>
            <person name="Ireland A."/>
            <person name="Larimer J."/>
            <person name="McCowan C."/>
            <person name="Murphy C."/>
            <person name="Pearson M."/>
            <person name="Poon T.W."/>
            <person name="Priest M."/>
            <person name="Roberts A."/>
            <person name="Saif S."/>
            <person name="Shea T."/>
            <person name="Sisk P."/>
            <person name="Sykes S."/>
            <person name="Wortman J."/>
            <person name="Nusbaum C."/>
            <person name="Birren B."/>
        </authorList>
    </citation>
    <scope>NUCLEOTIDE SEQUENCE [LARGE SCALE GENOMIC DNA]</scope>
    <source>
        <strain evidence="8 9">CBS 101466</strain>
    </source>
</reference>
<evidence type="ECO:0000256" key="2">
    <source>
        <dbReference type="ARBA" id="ARBA00007558"/>
    </source>
</evidence>
<dbReference type="InterPro" id="IPR054549">
    <property type="entry name" value="UVB_sens_RUS_dom"/>
</dbReference>
<dbReference type="VEuPathDB" id="FungiDB:HMPREF1541_07648"/>
<feature type="domain" description="Protein root UVB sensitive/RUS" evidence="7">
    <location>
        <begin position="63"/>
        <end position="296"/>
    </location>
</feature>
<feature type="compositionally biased region" description="Polar residues" evidence="6">
    <location>
        <begin position="25"/>
        <end position="41"/>
    </location>
</feature>
<dbReference type="PANTHER" id="PTHR12770:SF31">
    <property type="entry name" value="RUS FAMILY MEMBER 1"/>
    <property type="match status" value="1"/>
</dbReference>
<keyword evidence="3" id="KW-0812">Transmembrane</keyword>
<evidence type="ECO:0000313" key="8">
    <source>
        <dbReference type="EMBL" id="ETN38025.1"/>
    </source>
</evidence>
<dbReference type="OrthoDB" id="364779at2759"/>
<keyword evidence="5" id="KW-0472">Membrane</keyword>
<evidence type="ECO:0000256" key="5">
    <source>
        <dbReference type="ARBA" id="ARBA00023136"/>
    </source>
</evidence>
<keyword evidence="4" id="KW-1133">Transmembrane helix</keyword>
<dbReference type="InParanoid" id="W2RNX2"/>
<evidence type="ECO:0000256" key="4">
    <source>
        <dbReference type="ARBA" id="ARBA00022989"/>
    </source>
</evidence>
<dbReference type="InterPro" id="IPR006968">
    <property type="entry name" value="RUS_fam"/>
</dbReference>
<dbReference type="GeneID" id="19974987"/>
<name>W2RNX2_CYPE1</name>
<dbReference type="EMBL" id="KB822723">
    <property type="protein sequence ID" value="ETN38025.1"/>
    <property type="molecule type" value="Genomic_DNA"/>
</dbReference>
<evidence type="ECO:0000256" key="1">
    <source>
        <dbReference type="ARBA" id="ARBA00004370"/>
    </source>
</evidence>
<accession>W2RNX2</accession>
<sequence length="472" mass="50377">MSRITIDETSPSGEVLNTYVMTQSGGIETTGSSRNSPSSTGRIDVVPPDPLKPAASSFPPPTTVFRRLLEPFLPVGYPDSVSPDYTPYQIYDSLQALFSTTASLLASRAVLTTLGVGSSDATTSFAMYLSIAQSTLSNVTSILFAHRFSTAIAGHVKFFRFFADIVNDSAFVLDVLSPSLPPWGRVPALCAASCCRAVCGVAGGASKAILSGHFAKGGNVGELAAKDGSQEVLVNLVGMWIGGFVVGRIEGPLVTWGVLLVLLAGHLWANWAAVSSVRLRTLEGGRMAMVGARLMEGSGVSVEEVGREESILLDVAQTGRKNMPLRLRGKVVGTCCFGGVRGLLACAGWSSQAGDRAYVGDAPSLRSLIEIFQEENYLLWWDWKARRCVVLLKGGGDVAAQLKAMCHAFRICGTVGHDTERKTALDIIRETLVINRAEWSRLSTAVRVGGWKFETSDSMAGSGTRFEVRPSK</sequence>
<dbReference type="Pfam" id="PF04884">
    <property type="entry name" value="UVB_sens_prot"/>
    <property type="match status" value="1"/>
</dbReference>
<organism evidence="8 9">
    <name type="scientific">Cyphellophora europaea (strain CBS 101466)</name>
    <name type="common">Phialophora europaea</name>
    <dbReference type="NCBI Taxonomy" id="1220924"/>
    <lineage>
        <taxon>Eukaryota</taxon>
        <taxon>Fungi</taxon>
        <taxon>Dikarya</taxon>
        <taxon>Ascomycota</taxon>
        <taxon>Pezizomycotina</taxon>
        <taxon>Eurotiomycetes</taxon>
        <taxon>Chaetothyriomycetidae</taxon>
        <taxon>Chaetothyriales</taxon>
        <taxon>Cyphellophoraceae</taxon>
        <taxon>Cyphellophora</taxon>
    </lineage>
</organism>
<protein>
    <recommendedName>
        <fullName evidence="7">Protein root UVB sensitive/RUS domain-containing protein</fullName>
    </recommendedName>
</protein>
<dbReference type="Proteomes" id="UP000030752">
    <property type="component" value="Unassembled WGS sequence"/>
</dbReference>
<dbReference type="HOGENOM" id="CLU_015325_5_1_1"/>
<comment type="subcellular location">
    <subcellularLocation>
        <location evidence="1">Membrane</location>
    </subcellularLocation>
</comment>
<gene>
    <name evidence="8" type="ORF">HMPREF1541_07648</name>
</gene>
<evidence type="ECO:0000313" key="9">
    <source>
        <dbReference type="Proteomes" id="UP000030752"/>
    </source>
</evidence>
<proteinExistence type="inferred from homology"/>
<dbReference type="GO" id="GO:0016020">
    <property type="term" value="C:membrane"/>
    <property type="evidence" value="ECO:0007669"/>
    <property type="project" value="UniProtKB-SubCell"/>
</dbReference>
<comment type="similarity">
    <text evidence="2">Belongs to the RUS1 family.</text>
</comment>
<evidence type="ECO:0000256" key="6">
    <source>
        <dbReference type="SAM" id="MobiDB-lite"/>
    </source>
</evidence>
<evidence type="ECO:0000256" key="3">
    <source>
        <dbReference type="ARBA" id="ARBA00022692"/>
    </source>
</evidence>
<dbReference type="AlphaFoldDB" id="W2RNX2"/>
<evidence type="ECO:0000259" key="7">
    <source>
        <dbReference type="Pfam" id="PF04884"/>
    </source>
</evidence>
<dbReference type="RefSeq" id="XP_008720194.1">
    <property type="nucleotide sequence ID" value="XM_008721972.1"/>
</dbReference>
<feature type="region of interest" description="Disordered" evidence="6">
    <location>
        <begin position="25"/>
        <end position="57"/>
    </location>
</feature>
<keyword evidence="9" id="KW-1185">Reference proteome</keyword>
<dbReference type="PANTHER" id="PTHR12770">
    <property type="entry name" value="RUS1 FAMILY PROTEIN C16ORF58"/>
    <property type="match status" value="1"/>
</dbReference>
<dbReference type="eggNOG" id="KOG4249">
    <property type="taxonomic scope" value="Eukaryota"/>
</dbReference>